<protein>
    <submittedName>
        <fullName evidence="2">Uncharacterized protein</fullName>
    </submittedName>
</protein>
<evidence type="ECO:0000313" key="3">
    <source>
        <dbReference type="Proteomes" id="UP000008066"/>
    </source>
</evidence>
<dbReference type="KEGG" id="cthr:CTHT_0041400"/>
<dbReference type="Proteomes" id="UP000008066">
    <property type="component" value="Unassembled WGS sequence"/>
</dbReference>
<name>G0SA89_CHATD</name>
<organism evidence="3">
    <name type="scientific">Chaetomium thermophilum (strain DSM 1495 / CBS 144.50 / IMI 039719)</name>
    <name type="common">Thermochaetoides thermophila</name>
    <dbReference type="NCBI Taxonomy" id="759272"/>
    <lineage>
        <taxon>Eukaryota</taxon>
        <taxon>Fungi</taxon>
        <taxon>Dikarya</taxon>
        <taxon>Ascomycota</taxon>
        <taxon>Pezizomycotina</taxon>
        <taxon>Sordariomycetes</taxon>
        <taxon>Sordariomycetidae</taxon>
        <taxon>Sordariales</taxon>
        <taxon>Chaetomiaceae</taxon>
        <taxon>Thermochaetoides</taxon>
    </lineage>
</organism>
<dbReference type="HOGENOM" id="CLU_933838_0_0_1"/>
<gene>
    <name evidence="2" type="ORF">CTHT_0041400</name>
</gene>
<dbReference type="AlphaFoldDB" id="G0SA89"/>
<reference evidence="2 3" key="1">
    <citation type="journal article" date="2011" name="Cell">
        <title>Insight into structure and assembly of the nuclear pore complex by utilizing the genome of a eukaryotic thermophile.</title>
        <authorList>
            <person name="Amlacher S."/>
            <person name="Sarges P."/>
            <person name="Flemming D."/>
            <person name="van Noort V."/>
            <person name="Kunze R."/>
            <person name="Devos D.P."/>
            <person name="Arumugam M."/>
            <person name="Bork P."/>
            <person name="Hurt E."/>
        </authorList>
    </citation>
    <scope>NUCLEOTIDE SEQUENCE [LARGE SCALE GENOMIC DNA]</scope>
    <source>
        <strain evidence="3">DSM 1495 / CBS 144.50 / IMI 039719</strain>
    </source>
</reference>
<sequence>MRKSRPSVPALAGLSIVRCTLVHTDTSPLSTWEISEIATRWTGSGSRTAKLRDRRGDSRSGQADNPVLTNSDADRRHHNTTGQADENASPPATPADDTAEHPYGIHTLFSTGHKPTSAPISPNCLVAPVRQLFLRASSRRGCAKGSHKHNWTAKCSVNALHYTCATRQIPAPENVPGPLPCSIRYRVTLASIAPAKPSLKPLNPPNGSASVKAALALTSHKERPPTRFPELIDYLALVGDQSHIGGSPQAQAKVSEASLSPLSLAYHIWFGLAKSAVLAHGYVLPFLLCQLVAFSLAQ</sequence>
<accession>G0SA89</accession>
<proteinExistence type="predicted"/>
<keyword evidence="3" id="KW-1185">Reference proteome</keyword>
<dbReference type="RefSeq" id="XP_006694546.1">
    <property type="nucleotide sequence ID" value="XM_006694483.1"/>
</dbReference>
<dbReference type="EMBL" id="GL988043">
    <property type="protein sequence ID" value="EGS19661.1"/>
    <property type="molecule type" value="Genomic_DNA"/>
</dbReference>
<feature type="compositionally biased region" description="Polar residues" evidence="1">
    <location>
        <begin position="59"/>
        <end position="71"/>
    </location>
</feature>
<evidence type="ECO:0000256" key="1">
    <source>
        <dbReference type="SAM" id="MobiDB-lite"/>
    </source>
</evidence>
<dbReference type="GeneID" id="18258178"/>
<evidence type="ECO:0000313" key="2">
    <source>
        <dbReference type="EMBL" id="EGS19661.1"/>
    </source>
</evidence>
<feature type="region of interest" description="Disordered" evidence="1">
    <location>
        <begin position="43"/>
        <end position="110"/>
    </location>
</feature>